<dbReference type="CDD" id="cd19071">
    <property type="entry name" value="AKR_AKR1-5-like"/>
    <property type="match status" value="1"/>
</dbReference>
<comment type="caution">
    <text evidence="5">The sequence shown here is derived from an EMBL/GenBank/DDBJ whole genome shotgun (WGS) entry which is preliminary data.</text>
</comment>
<keyword evidence="6" id="KW-1185">Reference proteome</keyword>
<sequence>MRSFVRAFSFLTAVSIITYTILSIATSLSGGSPTEPIRNDTHTHEIPALGLGTWLAEKGQVAHAVEYALKAGYRHVDAAAIYRNEEEVGQGIKASGISRDKIWVTSKLWNTDHRPELVRKAVKKSIANLGVEYLDLYLIHWPVAWVPDSKDLDNDTSIVDTWKAMEELVHDGLARNIGISNFAPKDVKKILQVATIRPYAHEFETHPYLQQQSFVDFHKGENIKVIAYSPLANTNPKYNPDIPSILHDEFWTKLASSKNATVAQAVLAWGQKRGTVVIPKSTHEKYIDENFKSQKIEFSEDEFAEVAKMDKKCRFLNPGKDWGVDLFERLDGGSKKKEEEEDRNEEL</sequence>
<dbReference type="OrthoDB" id="416253at2759"/>
<dbReference type="AlphaFoldDB" id="A0A8H4KFC2"/>
<dbReference type="SUPFAM" id="SSF51430">
    <property type="entry name" value="NAD(P)-linked oxidoreductase"/>
    <property type="match status" value="1"/>
</dbReference>
<dbReference type="PRINTS" id="PR00069">
    <property type="entry name" value="ALDKETRDTASE"/>
</dbReference>
<dbReference type="PANTHER" id="PTHR43827:SF3">
    <property type="entry name" value="NADP-DEPENDENT OXIDOREDUCTASE DOMAIN-CONTAINING PROTEIN"/>
    <property type="match status" value="1"/>
</dbReference>
<keyword evidence="3" id="KW-0560">Oxidoreductase</keyword>
<dbReference type="InterPro" id="IPR036812">
    <property type="entry name" value="NAD(P)_OxRdtase_dom_sf"/>
</dbReference>
<protein>
    <recommendedName>
        <fullName evidence="4">NADP-dependent oxidoreductase domain-containing protein</fullName>
    </recommendedName>
</protein>
<keyword evidence="2" id="KW-0521">NADP</keyword>
<dbReference type="Gene3D" id="3.20.20.100">
    <property type="entry name" value="NADP-dependent oxidoreductase domain"/>
    <property type="match status" value="1"/>
</dbReference>
<dbReference type="Pfam" id="PF00248">
    <property type="entry name" value="Aldo_ket_red"/>
    <property type="match status" value="1"/>
</dbReference>
<dbReference type="PROSITE" id="PS00798">
    <property type="entry name" value="ALDOKETO_REDUCTASE_1"/>
    <property type="match status" value="1"/>
</dbReference>
<accession>A0A8H4KFC2</accession>
<proteinExistence type="inferred from homology"/>
<gene>
    <name evidence="5" type="ORF">F53441_7588</name>
</gene>
<evidence type="ECO:0000256" key="3">
    <source>
        <dbReference type="ARBA" id="ARBA00023002"/>
    </source>
</evidence>
<dbReference type="InterPro" id="IPR023210">
    <property type="entry name" value="NADP_OxRdtase_dom"/>
</dbReference>
<evidence type="ECO:0000256" key="2">
    <source>
        <dbReference type="ARBA" id="ARBA00022857"/>
    </source>
</evidence>
<dbReference type="PROSITE" id="PS00062">
    <property type="entry name" value="ALDOKETO_REDUCTASE_2"/>
    <property type="match status" value="1"/>
</dbReference>
<dbReference type="FunFam" id="3.20.20.100:FF:000002">
    <property type="entry name" value="2,5-diketo-D-gluconic acid reductase A"/>
    <property type="match status" value="1"/>
</dbReference>
<dbReference type="GO" id="GO:0016616">
    <property type="term" value="F:oxidoreductase activity, acting on the CH-OH group of donors, NAD or NADP as acceptor"/>
    <property type="evidence" value="ECO:0007669"/>
    <property type="project" value="UniProtKB-ARBA"/>
</dbReference>
<dbReference type="Proteomes" id="UP000605986">
    <property type="component" value="Unassembled WGS sequence"/>
</dbReference>
<evidence type="ECO:0000313" key="6">
    <source>
        <dbReference type="Proteomes" id="UP000605986"/>
    </source>
</evidence>
<comment type="similarity">
    <text evidence="1">Belongs to the aldo/keto reductase family.</text>
</comment>
<dbReference type="InterPro" id="IPR020471">
    <property type="entry name" value="AKR"/>
</dbReference>
<reference evidence="5" key="1">
    <citation type="submission" date="2020-01" db="EMBL/GenBank/DDBJ databases">
        <title>Identification and distribution of gene clusters putatively required for synthesis of sphingolipid metabolism inhibitors in phylogenetically diverse species of the filamentous fungus Fusarium.</title>
        <authorList>
            <person name="Kim H.-S."/>
            <person name="Busman M."/>
            <person name="Brown D.W."/>
            <person name="Divon H."/>
            <person name="Uhlig S."/>
            <person name="Proctor R.H."/>
        </authorList>
    </citation>
    <scope>NUCLEOTIDE SEQUENCE</scope>
    <source>
        <strain evidence="5">NRRL 53441</strain>
    </source>
</reference>
<evidence type="ECO:0000256" key="1">
    <source>
        <dbReference type="ARBA" id="ARBA00007905"/>
    </source>
</evidence>
<dbReference type="PANTHER" id="PTHR43827">
    <property type="entry name" value="2,5-DIKETO-D-GLUCONIC ACID REDUCTASE"/>
    <property type="match status" value="1"/>
</dbReference>
<name>A0A8H4KFC2_9HYPO</name>
<dbReference type="EMBL" id="JAADJG010000307">
    <property type="protein sequence ID" value="KAF4449076.1"/>
    <property type="molecule type" value="Genomic_DNA"/>
</dbReference>
<evidence type="ECO:0000259" key="4">
    <source>
        <dbReference type="Pfam" id="PF00248"/>
    </source>
</evidence>
<organism evidence="5 6">
    <name type="scientific">Fusarium austroafricanum</name>
    <dbReference type="NCBI Taxonomy" id="2364996"/>
    <lineage>
        <taxon>Eukaryota</taxon>
        <taxon>Fungi</taxon>
        <taxon>Dikarya</taxon>
        <taxon>Ascomycota</taxon>
        <taxon>Pezizomycotina</taxon>
        <taxon>Sordariomycetes</taxon>
        <taxon>Hypocreomycetidae</taxon>
        <taxon>Hypocreales</taxon>
        <taxon>Nectriaceae</taxon>
        <taxon>Fusarium</taxon>
        <taxon>Fusarium concolor species complex</taxon>
    </lineage>
</organism>
<dbReference type="InterPro" id="IPR018170">
    <property type="entry name" value="Aldo/ket_reductase_CS"/>
</dbReference>
<evidence type="ECO:0000313" key="5">
    <source>
        <dbReference type="EMBL" id="KAF4449076.1"/>
    </source>
</evidence>
<feature type="domain" description="NADP-dependent oxidoreductase" evidence="4">
    <location>
        <begin position="49"/>
        <end position="310"/>
    </location>
</feature>